<evidence type="ECO:0000313" key="1">
    <source>
        <dbReference type="EMBL" id="THU89260.1"/>
    </source>
</evidence>
<reference evidence="1 2" key="1">
    <citation type="journal article" date="2019" name="Nat. Ecol. Evol.">
        <title>Megaphylogeny resolves global patterns of mushroom evolution.</title>
        <authorList>
            <person name="Varga T."/>
            <person name="Krizsan K."/>
            <person name="Foldi C."/>
            <person name="Dima B."/>
            <person name="Sanchez-Garcia M."/>
            <person name="Sanchez-Ramirez S."/>
            <person name="Szollosi G.J."/>
            <person name="Szarkandi J.G."/>
            <person name="Papp V."/>
            <person name="Albert L."/>
            <person name="Andreopoulos W."/>
            <person name="Angelini C."/>
            <person name="Antonin V."/>
            <person name="Barry K.W."/>
            <person name="Bougher N.L."/>
            <person name="Buchanan P."/>
            <person name="Buyck B."/>
            <person name="Bense V."/>
            <person name="Catcheside P."/>
            <person name="Chovatia M."/>
            <person name="Cooper J."/>
            <person name="Damon W."/>
            <person name="Desjardin D."/>
            <person name="Finy P."/>
            <person name="Geml J."/>
            <person name="Haridas S."/>
            <person name="Hughes K."/>
            <person name="Justo A."/>
            <person name="Karasinski D."/>
            <person name="Kautmanova I."/>
            <person name="Kiss B."/>
            <person name="Kocsube S."/>
            <person name="Kotiranta H."/>
            <person name="LaButti K.M."/>
            <person name="Lechner B.E."/>
            <person name="Liimatainen K."/>
            <person name="Lipzen A."/>
            <person name="Lukacs Z."/>
            <person name="Mihaltcheva S."/>
            <person name="Morgado L.N."/>
            <person name="Niskanen T."/>
            <person name="Noordeloos M.E."/>
            <person name="Ohm R.A."/>
            <person name="Ortiz-Santana B."/>
            <person name="Ovrebo C."/>
            <person name="Racz N."/>
            <person name="Riley R."/>
            <person name="Savchenko A."/>
            <person name="Shiryaev A."/>
            <person name="Soop K."/>
            <person name="Spirin V."/>
            <person name="Szebenyi C."/>
            <person name="Tomsovsky M."/>
            <person name="Tulloss R.E."/>
            <person name="Uehling J."/>
            <person name="Grigoriev I.V."/>
            <person name="Vagvolgyi C."/>
            <person name="Papp T."/>
            <person name="Martin F.M."/>
            <person name="Miettinen O."/>
            <person name="Hibbett D.S."/>
            <person name="Nagy L.G."/>
        </authorList>
    </citation>
    <scope>NUCLEOTIDE SEQUENCE [LARGE SCALE GENOMIC DNA]</scope>
    <source>
        <strain evidence="1 2">CBS 962.96</strain>
    </source>
</reference>
<name>A0A4S8LJZ7_DENBC</name>
<protein>
    <submittedName>
        <fullName evidence="1">Uncharacterized protein</fullName>
    </submittedName>
</protein>
<dbReference type="EMBL" id="ML179374">
    <property type="protein sequence ID" value="THU89260.1"/>
    <property type="molecule type" value="Genomic_DNA"/>
</dbReference>
<gene>
    <name evidence="1" type="ORF">K435DRAFT_865445</name>
</gene>
<organism evidence="1 2">
    <name type="scientific">Dendrothele bispora (strain CBS 962.96)</name>
    <dbReference type="NCBI Taxonomy" id="1314807"/>
    <lineage>
        <taxon>Eukaryota</taxon>
        <taxon>Fungi</taxon>
        <taxon>Dikarya</taxon>
        <taxon>Basidiomycota</taxon>
        <taxon>Agaricomycotina</taxon>
        <taxon>Agaricomycetes</taxon>
        <taxon>Agaricomycetidae</taxon>
        <taxon>Agaricales</taxon>
        <taxon>Agaricales incertae sedis</taxon>
        <taxon>Dendrothele</taxon>
    </lineage>
</organism>
<sequence>MFALAKCPSLNLSTAITDEPGRASEFKDPYGVINAIGPSHDMKYNCIPEVTDHANHVKLPMSSYEAHLLEKSAILQLIITPRVTMTSFHMYDEHYSNTDLSSMLSTHNFYGIPMQADLDNFDSNNYQAGHGFDSGHGDNVLTDDDPNLGPFSEPHIDFGWPWGETDHVPFHVRIPSVLSNLSTGQDSSSPNEMVIPPQSVDIVFAVPTTTQLSYTQTSQVLIPSSPSTSGFLREQDKQRLSGVNQYHHTEDTRAGRSHEKFCDGPQDKFSTDQYSLLTLSTAWEDGSLQPLFNQGIHDANGDTGNIQDHSINENKYMTTPTTIIYPPAT</sequence>
<dbReference type="AlphaFoldDB" id="A0A4S8LJZ7"/>
<dbReference type="Proteomes" id="UP000297245">
    <property type="component" value="Unassembled WGS sequence"/>
</dbReference>
<evidence type="ECO:0000313" key="2">
    <source>
        <dbReference type="Proteomes" id="UP000297245"/>
    </source>
</evidence>
<keyword evidence="2" id="KW-1185">Reference proteome</keyword>
<accession>A0A4S8LJZ7</accession>
<proteinExistence type="predicted"/>